<gene>
    <name evidence="5" type="ORF">PAECIP111802_07230</name>
</gene>
<evidence type="ECO:0000313" key="6">
    <source>
        <dbReference type="Proteomes" id="UP000730618"/>
    </source>
</evidence>
<evidence type="ECO:0000256" key="3">
    <source>
        <dbReference type="ARBA" id="ARBA00022448"/>
    </source>
</evidence>
<dbReference type="PANTHER" id="PTHR43649">
    <property type="entry name" value="ARABINOSE-BINDING PROTEIN-RELATED"/>
    <property type="match status" value="1"/>
</dbReference>
<dbReference type="RefSeq" id="WP_218103348.1">
    <property type="nucleotide sequence ID" value="NZ_CAJVCE010000052.1"/>
</dbReference>
<comment type="subcellular location">
    <subcellularLocation>
        <location evidence="1">Cell envelope</location>
    </subcellularLocation>
</comment>
<dbReference type="EMBL" id="CAJVCE010000052">
    <property type="protein sequence ID" value="CAG7658964.1"/>
    <property type="molecule type" value="Genomic_DNA"/>
</dbReference>
<evidence type="ECO:0008006" key="7">
    <source>
        <dbReference type="Google" id="ProtNLM"/>
    </source>
</evidence>
<evidence type="ECO:0000313" key="5">
    <source>
        <dbReference type="EMBL" id="CAG7658964.1"/>
    </source>
</evidence>
<evidence type="ECO:0000256" key="1">
    <source>
        <dbReference type="ARBA" id="ARBA00004196"/>
    </source>
</evidence>
<dbReference type="InterPro" id="IPR006059">
    <property type="entry name" value="SBP"/>
</dbReference>
<keyword evidence="4" id="KW-0732">Signal</keyword>
<dbReference type="PROSITE" id="PS51257">
    <property type="entry name" value="PROKAR_LIPOPROTEIN"/>
    <property type="match status" value="1"/>
</dbReference>
<dbReference type="InterPro" id="IPR050490">
    <property type="entry name" value="Bact_solute-bd_prot1"/>
</dbReference>
<dbReference type="Pfam" id="PF13416">
    <property type="entry name" value="SBP_bac_8"/>
    <property type="match status" value="1"/>
</dbReference>
<evidence type="ECO:0000256" key="2">
    <source>
        <dbReference type="ARBA" id="ARBA00008520"/>
    </source>
</evidence>
<organism evidence="5 6">
    <name type="scientific">Paenibacillus allorhizosphaerae</name>
    <dbReference type="NCBI Taxonomy" id="2849866"/>
    <lineage>
        <taxon>Bacteria</taxon>
        <taxon>Bacillati</taxon>
        <taxon>Bacillota</taxon>
        <taxon>Bacilli</taxon>
        <taxon>Bacillales</taxon>
        <taxon>Paenibacillaceae</taxon>
        <taxon>Paenibacillus</taxon>
    </lineage>
</organism>
<dbReference type="PANTHER" id="PTHR43649:SF31">
    <property type="entry name" value="SN-GLYCEROL-3-PHOSPHATE-BINDING PERIPLASMIC PROTEIN UGPB"/>
    <property type="match status" value="1"/>
</dbReference>
<dbReference type="Proteomes" id="UP000730618">
    <property type="component" value="Unassembled WGS sequence"/>
</dbReference>
<keyword evidence="6" id="KW-1185">Reference proteome</keyword>
<proteinExistence type="inferred from homology"/>
<sequence length="441" mass="49629">MLKRMFMGGIPVFMVLGLTACGSEPVVEKKAVSDASKQQESKQDPVTLKLYTYQNFTNEEMFNDYIVEPLKKKYPYITVQLIRSQAGGMTIPDMLAAGDTPDLINGWQAEIKTLENYHLVGDMAPLVKQNNLDLGRFEPVAIDAVKALSDKGELYGIPYNQQFNALYYNKDIFDKFGVPYPKDGMTWEEAIELGKKVSHQENGIQYRGLAYEHISRLSSSLSPNIVDPKTQKANVNNDAWRKVFQLGKDIISIPNNMPPKVDAGDTDAFWKTKTIAMYATINMLESTKDTMEKGLNLGVAQYPSYKELPNTYGYLDAHFIVVTPQSKNKDAAMKVVEVMTSDEVQLKIARKYGKTSPLKNPEMKKQLAADMTHMKGIDLQPIFKSKPAAGMNFSKYYVESRKKLMSEYLNFANGSADMNTALRNAEEAINKYISTEQAKEK</sequence>
<evidence type="ECO:0000256" key="4">
    <source>
        <dbReference type="ARBA" id="ARBA00022729"/>
    </source>
</evidence>
<comment type="similarity">
    <text evidence="2">Belongs to the bacterial solute-binding protein 1 family.</text>
</comment>
<reference evidence="5 6" key="1">
    <citation type="submission" date="2021-06" db="EMBL/GenBank/DDBJ databases">
        <authorList>
            <person name="Criscuolo A."/>
        </authorList>
    </citation>
    <scope>NUCLEOTIDE SEQUENCE [LARGE SCALE GENOMIC DNA]</scope>
    <source>
        <strain evidence="6">CIP 111802</strain>
    </source>
</reference>
<name>A0ABN7U086_9BACL</name>
<accession>A0ABN7U086</accession>
<protein>
    <recommendedName>
        <fullName evidence="7">Extracellular solute-binding protein</fullName>
    </recommendedName>
</protein>
<comment type="caution">
    <text evidence="5">The sequence shown here is derived from an EMBL/GenBank/DDBJ whole genome shotgun (WGS) entry which is preliminary data.</text>
</comment>
<keyword evidence="3" id="KW-0813">Transport</keyword>